<organism evidence="1 2">
    <name type="scientific">Apiospora arundinis</name>
    <dbReference type="NCBI Taxonomy" id="335852"/>
    <lineage>
        <taxon>Eukaryota</taxon>
        <taxon>Fungi</taxon>
        <taxon>Dikarya</taxon>
        <taxon>Ascomycota</taxon>
        <taxon>Pezizomycotina</taxon>
        <taxon>Sordariomycetes</taxon>
        <taxon>Xylariomycetidae</taxon>
        <taxon>Amphisphaeriales</taxon>
        <taxon>Apiosporaceae</taxon>
        <taxon>Apiospora</taxon>
    </lineage>
</organism>
<sequence>MDGNQLPEVVESTTWARRNKKLDLQPLLQTPMICNRKVNQAKPGKYEIPADVNKTLQGVVDHAHPRDILEPHGLMVLGLLN</sequence>
<proteinExistence type="predicted"/>
<gene>
    <name evidence="1" type="ORF">PGQ11_007021</name>
</gene>
<reference evidence="1 2" key="1">
    <citation type="journal article" date="2024" name="IMA Fungus">
        <title>Apiospora arundinis, a panoply of carbohydrate-active enzymes and secondary metabolites.</title>
        <authorList>
            <person name="Sorensen T."/>
            <person name="Petersen C."/>
            <person name="Muurmann A.T."/>
            <person name="Christiansen J.V."/>
            <person name="Brundto M.L."/>
            <person name="Overgaard C.K."/>
            <person name="Boysen A.T."/>
            <person name="Wollenberg R.D."/>
            <person name="Larsen T.O."/>
            <person name="Sorensen J.L."/>
            <person name="Nielsen K.L."/>
            <person name="Sondergaard T.E."/>
        </authorList>
    </citation>
    <scope>NUCLEOTIDE SEQUENCE [LARGE SCALE GENOMIC DNA]</scope>
    <source>
        <strain evidence="1 2">AAU 773</strain>
    </source>
</reference>
<name>A0ABR2IUS3_9PEZI</name>
<protein>
    <submittedName>
        <fullName evidence="1">Uncharacterized protein</fullName>
    </submittedName>
</protein>
<evidence type="ECO:0000313" key="2">
    <source>
        <dbReference type="Proteomes" id="UP001390339"/>
    </source>
</evidence>
<comment type="caution">
    <text evidence="1">The sequence shown here is derived from an EMBL/GenBank/DDBJ whole genome shotgun (WGS) entry which is preliminary data.</text>
</comment>
<dbReference type="Proteomes" id="UP001390339">
    <property type="component" value="Unassembled WGS sequence"/>
</dbReference>
<keyword evidence="2" id="KW-1185">Reference proteome</keyword>
<evidence type="ECO:0000313" key="1">
    <source>
        <dbReference type="EMBL" id="KAK8868443.1"/>
    </source>
</evidence>
<dbReference type="EMBL" id="JAPCWZ010000004">
    <property type="protein sequence ID" value="KAK8868443.1"/>
    <property type="molecule type" value="Genomic_DNA"/>
</dbReference>
<accession>A0ABR2IUS3</accession>